<dbReference type="Gene3D" id="2.170.130.30">
    <property type="match status" value="1"/>
</dbReference>
<dbReference type="RefSeq" id="WP_275420389.1">
    <property type="nucleotide sequence ID" value="NZ_CP106877.1"/>
</dbReference>
<reference evidence="4" key="1">
    <citation type="submission" date="2022-09" db="EMBL/GenBank/DDBJ databases">
        <title>Complete Genomes of Fervidibacillus albus and Fervidibacillus halotolerans isolated from tidal flat sediments.</title>
        <authorList>
            <person name="Kwon K.K."/>
            <person name="Yang S.-H."/>
            <person name="Park M.J."/>
            <person name="Oh H.-M."/>
        </authorList>
    </citation>
    <scope>NUCLEOTIDE SEQUENCE</scope>
    <source>
        <strain evidence="4">MEBiC13594</strain>
    </source>
</reference>
<protein>
    <submittedName>
        <fullName evidence="4">DUF4430 domain-containing protein</fullName>
    </submittedName>
</protein>
<evidence type="ECO:0000313" key="4">
    <source>
        <dbReference type="EMBL" id="WAA12251.1"/>
    </source>
</evidence>
<gene>
    <name evidence="4" type="ORF">OE105_11895</name>
</gene>
<feature type="region of interest" description="Disordered" evidence="1">
    <location>
        <begin position="18"/>
        <end position="128"/>
    </location>
</feature>
<feature type="signal peptide" evidence="2">
    <location>
        <begin position="1"/>
        <end position="21"/>
    </location>
</feature>
<accession>A0A9E8M099</accession>
<feature type="compositionally biased region" description="Basic and acidic residues" evidence="1">
    <location>
        <begin position="98"/>
        <end position="114"/>
    </location>
</feature>
<proteinExistence type="predicted"/>
<name>A0A9E8M099_9BACI</name>
<dbReference type="AlphaFoldDB" id="A0A9E8M099"/>
<feature type="chain" id="PRO_5039110133" evidence="2">
    <location>
        <begin position="22"/>
        <end position="233"/>
    </location>
</feature>
<sequence>MKKWFVLILSILLTISISGCSPDPVLPTDDNSQSLETSKQVQENQQQEKKEQETEIDEKNYHEVDRSNDETKGEQTGKQSIQSPKNDEKENQSNQEKPVSKKNEDEIQPKKEQQQEQTESSTKPKETVTLSIVDLNGPVIPATKVEIEPNDTVLSVTVRVLKEKKIQYEYTGKGASAYVKGIDNLYEMDEGPLSGWLYKKNGTIVSRSAGIEPVTNGDRIEWFYTKDYTKVRE</sequence>
<dbReference type="PROSITE" id="PS51257">
    <property type="entry name" value="PROKAR_LIPOPROTEIN"/>
    <property type="match status" value="1"/>
</dbReference>
<organism evidence="4 5">
    <name type="scientific">Fervidibacillus halotolerans</name>
    <dbReference type="NCBI Taxonomy" id="2980027"/>
    <lineage>
        <taxon>Bacteria</taxon>
        <taxon>Bacillati</taxon>
        <taxon>Bacillota</taxon>
        <taxon>Bacilli</taxon>
        <taxon>Bacillales</taxon>
        <taxon>Bacillaceae</taxon>
        <taxon>Fervidibacillus</taxon>
    </lineage>
</organism>
<dbReference type="InterPro" id="IPR027954">
    <property type="entry name" value="Transcobalamin-like_C"/>
</dbReference>
<keyword evidence="5" id="KW-1185">Reference proteome</keyword>
<feature type="domain" description="Transcobalamin-like C-terminal" evidence="3">
    <location>
        <begin position="151"/>
        <end position="226"/>
    </location>
</feature>
<feature type="compositionally biased region" description="Polar residues" evidence="1">
    <location>
        <begin position="29"/>
        <end position="38"/>
    </location>
</feature>
<feature type="compositionally biased region" description="Basic and acidic residues" evidence="1">
    <location>
        <begin position="46"/>
        <end position="75"/>
    </location>
</feature>
<keyword evidence="2" id="KW-0732">Signal</keyword>
<dbReference type="EMBL" id="CP106877">
    <property type="protein sequence ID" value="WAA12251.1"/>
    <property type="molecule type" value="Genomic_DNA"/>
</dbReference>
<evidence type="ECO:0000313" key="5">
    <source>
        <dbReference type="Proteomes" id="UP001164726"/>
    </source>
</evidence>
<evidence type="ECO:0000259" key="3">
    <source>
        <dbReference type="Pfam" id="PF14478"/>
    </source>
</evidence>
<dbReference type="KEGG" id="fhl:OE105_11895"/>
<dbReference type="Pfam" id="PF14478">
    <property type="entry name" value="DUF4430"/>
    <property type="match status" value="1"/>
</dbReference>
<dbReference type="Proteomes" id="UP001164726">
    <property type="component" value="Chromosome"/>
</dbReference>
<evidence type="ECO:0000256" key="1">
    <source>
        <dbReference type="SAM" id="MobiDB-lite"/>
    </source>
</evidence>
<evidence type="ECO:0000256" key="2">
    <source>
        <dbReference type="SAM" id="SignalP"/>
    </source>
</evidence>